<evidence type="ECO:0000256" key="10">
    <source>
        <dbReference type="PIRSR" id="PIRSR614732-1"/>
    </source>
</evidence>
<dbReference type="GO" id="GO:0005829">
    <property type="term" value="C:cytosol"/>
    <property type="evidence" value="ECO:0007669"/>
    <property type="project" value="TreeGrafter"/>
</dbReference>
<dbReference type="PANTHER" id="PTHR32119:SF2">
    <property type="entry name" value="OROTIDINE 5'-PHOSPHATE DECARBOXYLASE"/>
    <property type="match status" value="1"/>
</dbReference>
<sequence>MKRTRLITALDTQNIDQAREWARALDGHTDAIKLGMEFTYACGLPAVAEIARDRSLFLDLKLHDIPNTVAKGLTSLAPLGASLLTVHASGGSAMLQAARAAIDEAYPEARRPCLLAVTVLTSLDQQGLHEIGIDATPREQVVRLGHMAIAVGADGLVCSAEEIAPLRDALGDKPVLVVPGIRPAGASADDQKRIMTPAQAAQAGADWIVVGRPITRAHNPAQAAAAIQDELRNA</sequence>
<dbReference type="NCBIfam" id="TIGR01740">
    <property type="entry name" value="pyrF"/>
    <property type="match status" value="1"/>
</dbReference>
<dbReference type="UniPathway" id="UPA00070">
    <property type="reaction ID" value="UER00120"/>
</dbReference>
<feature type="active site" description="For OMPdecase activity" evidence="10">
    <location>
        <position position="61"/>
    </location>
</feature>
<dbReference type="GO" id="GO:0006207">
    <property type="term" value="P:'de novo' pyrimidine nucleobase biosynthetic process"/>
    <property type="evidence" value="ECO:0007669"/>
    <property type="project" value="InterPro"/>
</dbReference>
<feature type="active site" description="Proton donor" evidence="9">
    <location>
        <position position="61"/>
    </location>
</feature>
<comment type="similarity">
    <text evidence="8 9">Belongs to the OMP decarboxylase family. Type 1 subfamily.</text>
</comment>
<evidence type="ECO:0000256" key="4">
    <source>
        <dbReference type="ARBA" id="ARBA00022793"/>
    </source>
</evidence>
<dbReference type="AlphaFoldDB" id="A0A1D8UR04"/>
<evidence type="ECO:0000256" key="5">
    <source>
        <dbReference type="ARBA" id="ARBA00022975"/>
    </source>
</evidence>
<dbReference type="HAMAP" id="MF_01200_B">
    <property type="entry name" value="OMPdecase_type1_B"/>
    <property type="match status" value="1"/>
</dbReference>
<reference evidence="13 14" key="1">
    <citation type="journal article" date="2016" name="Microb. Cell Fact.">
        <title>Dissection of exopolysaccharide biosynthesis in Kozakia baliensis.</title>
        <authorList>
            <person name="Brandt J.U."/>
            <person name="Jakob F."/>
            <person name="Behr J."/>
            <person name="Geissler A.J."/>
            <person name="Vogel R.F."/>
        </authorList>
    </citation>
    <scope>NUCLEOTIDE SEQUENCE [LARGE SCALE GENOMIC DNA]</scope>
    <source>
        <strain evidence="13 14">DSM 14400</strain>
    </source>
</reference>
<feature type="binding site" evidence="9 11">
    <location>
        <position position="212"/>
    </location>
    <ligand>
        <name>substrate</name>
    </ligand>
</feature>
<accession>A0A1D8UR04</accession>
<evidence type="ECO:0000313" key="14">
    <source>
        <dbReference type="Proteomes" id="UP000179145"/>
    </source>
</evidence>
<keyword evidence="14" id="KW-1185">Reference proteome</keyword>
<feature type="binding site" evidence="9 11">
    <location>
        <position position="182"/>
    </location>
    <ligand>
        <name>substrate</name>
    </ligand>
</feature>
<dbReference type="InterPro" id="IPR047596">
    <property type="entry name" value="OMPdecase_bac"/>
</dbReference>
<dbReference type="STRING" id="153496.A0U89_01700"/>
<evidence type="ECO:0000256" key="6">
    <source>
        <dbReference type="ARBA" id="ARBA00023239"/>
    </source>
</evidence>
<dbReference type="Proteomes" id="UP000179145">
    <property type="component" value="Chromosome"/>
</dbReference>
<dbReference type="InterPro" id="IPR014732">
    <property type="entry name" value="OMPdecase"/>
</dbReference>
<dbReference type="RefSeq" id="WP_070401890.1">
    <property type="nucleotide sequence ID" value="NZ_BJVW01000015.1"/>
</dbReference>
<evidence type="ECO:0000256" key="8">
    <source>
        <dbReference type="ARBA" id="ARBA00061012"/>
    </source>
</evidence>
<dbReference type="Gene3D" id="3.20.20.70">
    <property type="entry name" value="Aldolase class I"/>
    <property type="match status" value="1"/>
</dbReference>
<feature type="binding site" evidence="9 11">
    <location>
        <position position="11"/>
    </location>
    <ligand>
        <name>substrate</name>
    </ligand>
</feature>
<dbReference type="GO" id="GO:0004590">
    <property type="term" value="F:orotidine-5'-phosphate decarboxylase activity"/>
    <property type="evidence" value="ECO:0007669"/>
    <property type="project" value="UniProtKB-UniRule"/>
</dbReference>
<dbReference type="eggNOG" id="COG0284">
    <property type="taxonomic scope" value="Bacteria"/>
</dbReference>
<evidence type="ECO:0000256" key="12">
    <source>
        <dbReference type="RuleBase" id="RU000512"/>
    </source>
</evidence>
<evidence type="ECO:0000256" key="3">
    <source>
        <dbReference type="ARBA" id="ARBA00011738"/>
    </source>
</evidence>
<dbReference type="PANTHER" id="PTHR32119">
    <property type="entry name" value="OROTIDINE 5'-PHOSPHATE DECARBOXYLASE"/>
    <property type="match status" value="1"/>
</dbReference>
<dbReference type="PROSITE" id="PS00156">
    <property type="entry name" value="OMPDECASE"/>
    <property type="match status" value="1"/>
</dbReference>
<feature type="binding site" evidence="9 11">
    <location>
        <position position="211"/>
    </location>
    <ligand>
        <name>substrate</name>
    </ligand>
</feature>
<dbReference type="SMART" id="SM00934">
    <property type="entry name" value="OMPdecase"/>
    <property type="match status" value="1"/>
</dbReference>
<dbReference type="InterPro" id="IPR011060">
    <property type="entry name" value="RibuloseP-bd_barrel"/>
</dbReference>
<dbReference type="KEGG" id="kba:A0U89_01700"/>
<feature type="active site" description="For OMPdecase activity" evidence="10">
    <location>
        <position position="59"/>
    </location>
</feature>
<evidence type="ECO:0000256" key="2">
    <source>
        <dbReference type="ARBA" id="ARBA00004861"/>
    </source>
</evidence>
<dbReference type="EMBL" id="CP014674">
    <property type="protein sequence ID" value="AOX16060.1"/>
    <property type="molecule type" value="Genomic_DNA"/>
</dbReference>
<proteinExistence type="inferred from homology"/>
<comment type="subunit">
    <text evidence="3 9">Homodimer.</text>
</comment>
<evidence type="ECO:0000256" key="1">
    <source>
        <dbReference type="ARBA" id="ARBA00002356"/>
    </source>
</evidence>
<keyword evidence="4 9" id="KW-0210">Decarboxylase</keyword>
<evidence type="ECO:0000256" key="9">
    <source>
        <dbReference type="HAMAP-Rule" id="MF_01200"/>
    </source>
</evidence>
<dbReference type="InterPro" id="IPR018089">
    <property type="entry name" value="OMPdecase_AS"/>
</dbReference>
<feature type="binding site" evidence="9">
    <location>
        <begin position="59"/>
        <end position="68"/>
    </location>
    <ligand>
        <name>substrate</name>
    </ligand>
</feature>
<evidence type="ECO:0000313" key="13">
    <source>
        <dbReference type="EMBL" id="AOX16060.1"/>
    </source>
</evidence>
<dbReference type="InterPro" id="IPR013785">
    <property type="entry name" value="Aldolase_TIM"/>
</dbReference>
<evidence type="ECO:0000256" key="11">
    <source>
        <dbReference type="PIRSR" id="PIRSR614732-2"/>
    </source>
</evidence>
<comment type="catalytic activity">
    <reaction evidence="7 9 12">
        <text>orotidine 5'-phosphate + H(+) = UMP + CO2</text>
        <dbReference type="Rhea" id="RHEA:11596"/>
        <dbReference type="ChEBI" id="CHEBI:15378"/>
        <dbReference type="ChEBI" id="CHEBI:16526"/>
        <dbReference type="ChEBI" id="CHEBI:57538"/>
        <dbReference type="ChEBI" id="CHEBI:57865"/>
        <dbReference type="EC" id="4.1.1.23"/>
    </reaction>
</comment>
<dbReference type="Pfam" id="PF00215">
    <property type="entry name" value="OMPdecase"/>
    <property type="match status" value="1"/>
</dbReference>
<protein>
    <recommendedName>
        <fullName evidence="9">Orotidine 5'-phosphate decarboxylase</fullName>
        <ecNumber evidence="9">4.1.1.23</ecNumber>
    </recommendedName>
    <alternativeName>
        <fullName evidence="9">OMP decarboxylase</fullName>
        <shortName evidence="9">OMPDCase</shortName>
        <shortName evidence="9">OMPdecase</shortName>
    </alternativeName>
</protein>
<dbReference type="CDD" id="cd04725">
    <property type="entry name" value="OMP_decarboxylase_like"/>
    <property type="match status" value="1"/>
</dbReference>
<organism evidence="13 14">
    <name type="scientific">Kozakia baliensis</name>
    <dbReference type="NCBI Taxonomy" id="153496"/>
    <lineage>
        <taxon>Bacteria</taxon>
        <taxon>Pseudomonadati</taxon>
        <taxon>Pseudomonadota</taxon>
        <taxon>Alphaproteobacteria</taxon>
        <taxon>Acetobacterales</taxon>
        <taxon>Acetobacteraceae</taxon>
        <taxon>Kozakia</taxon>
    </lineage>
</organism>
<gene>
    <name evidence="9" type="primary">pyrF</name>
    <name evidence="13" type="ORF">A0U89_01700</name>
</gene>
<dbReference type="InterPro" id="IPR001754">
    <property type="entry name" value="OMPdeCOase_dom"/>
</dbReference>
<dbReference type="OrthoDB" id="9806203at2"/>
<dbReference type="SUPFAM" id="SSF51366">
    <property type="entry name" value="Ribulose-phoshate binding barrel"/>
    <property type="match status" value="1"/>
</dbReference>
<keyword evidence="5 9" id="KW-0665">Pyrimidine biosynthesis</keyword>
<feature type="binding site" evidence="9 11">
    <location>
        <position position="33"/>
    </location>
    <ligand>
        <name>substrate</name>
    </ligand>
</feature>
<evidence type="ECO:0000256" key="7">
    <source>
        <dbReference type="ARBA" id="ARBA00049157"/>
    </source>
</evidence>
<comment type="pathway">
    <text evidence="2 9 12">Pyrimidine metabolism; UMP biosynthesis via de novo pathway; UMP from orotate: step 2/2.</text>
</comment>
<dbReference type="GO" id="GO:0044205">
    <property type="term" value="P:'de novo' UMP biosynthetic process"/>
    <property type="evidence" value="ECO:0007669"/>
    <property type="project" value="UniProtKB-UniRule"/>
</dbReference>
<keyword evidence="6 9" id="KW-0456">Lyase</keyword>
<dbReference type="EC" id="4.1.1.23" evidence="9"/>
<feature type="active site" description="For OMPdecase activity" evidence="10">
    <location>
        <position position="64"/>
    </location>
</feature>
<feature type="binding site" evidence="9 11">
    <location>
        <position position="121"/>
    </location>
    <ligand>
        <name>substrate</name>
    </ligand>
</feature>
<dbReference type="FunFam" id="3.20.20.70:FF:000015">
    <property type="entry name" value="Orotidine 5'-phosphate decarboxylase"/>
    <property type="match status" value="1"/>
</dbReference>
<feature type="binding site" evidence="9 11">
    <location>
        <position position="191"/>
    </location>
    <ligand>
        <name>substrate</name>
    </ligand>
</feature>
<comment type="function">
    <text evidence="1 9">Catalyzes the decarboxylation of orotidine 5'-monophosphate (OMP) to uridine 5'-monophosphate (UMP).</text>
</comment>
<dbReference type="NCBIfam" id="NF001273">
    <property type="entry name" value="PRK00230.1"/>
    <property type="match status" value="1"/>
</dbReference>
<name>A0A1D8UR04_9PROT</name>